<dbReference type="OrthoDB" id="9132167at2"/>
<dbReference type="AlphaFoldDB" id="A0A0D4BYX3"/>
<dbReference type="InterPro" id="IPR014048">
    <property type="entry name" value="MethylDNA_cys_MeTrfase_DNA-bd"/>
</dbReference>
<gene>
    <name evidence="3" type="ORF">UM93_08355</name>
</gene>
<dbReference type="InterPro" id="IPR036217">
    <property type="entry name" value="MethylDNA_cys_MeTrfase_DNAb"/>
</dbReference>
<organism evidence="3 4">
    <name type="scientific">Psychromicrobium lacuslunae</name>
    <dbReference type="NCBI Taxonomy" id="1618207"/>
    <lineage>
        <taxon>Bacteria</taxon>
        <taxon>Bacillati</taxon>
        <taxon>Actinomycetota</taxon>
        <taxon>Actinomycetes</taxon>
        <taxon>Micrococcales</taxon>
        <taxon>Micrococcaceae</taxon>
        <taxon>Psychromicrobium</taxon>
    </lineage>
</organism>
<keyword evidence="3" id="KW-0489">Methyltransferase</keyword>
<dbReference type="SUPFAM" id="SSF46767">
    <property type="entry name" value="Methylated DNA-protein cysteine methyltransferase, C-terminal domain"/>
    <property type="match status" value="1"/>
</dbReference>
<feature type="domain" description="Methylated-DNA-[protein]-cysteine S-methyltransferase DNA binding" evidence="2">
    <location>
        <begin position="7"/>
        <end position="64"/>
    </location>
</feature>
<accession>A0A0D4BYX3</accession>
<dbReference type="KEGG" id="ari:UM93_08355"/>
<dbReference type="HOGENOM" id="CLU_000445_52_5_11"/>
<dbReference type="RefSeq" id="WP_045074958.1">
    <property type="nucleotide sequence ID" value="NZ_CP011005.1"/>
</dbReference>
<protein>
    <submittedName>
        <fullName evidence="3">Cysteine methyltransferase</fullName>
    </submittedName>
</protein>
<dbReference type="PANTHER" id="PTHR42942:SF1">
    <property type="entry name" value="ALKYLTRANSFERASE-LIKE PROTEIN 1"/>
    <property type="match status" value="1"/>
</dbReference>
<dbReference type="GO" id="GO:0006281">
    <property type="term" value="P:DNA repair"/>
    <property type="evidence" value="ECO:0007669"/>
    <property type="project" value="InterPro"/>
</dbReference>
<keyword evidence="1" id="KW-0227">DNA damage</keyword>
<keyword evidence="4" id="KW-1185">Reference proteome</keyword>
<dbReference type="GO" id="GO:0008168">
    <property type="term" value="F:methyltransferase activity"/>
    <property type="evidence" value="ECO:0007669"/>
    <property type="project" value="UniProtKB-KW"/>
</dbReference>
<evidence type="ECO:0000313" key="4">
    <source>
        <dbReference type="Proteomes" id="UP000061839"/>
    </source>
</evidence>
<name>A0A0D4BYX3_9MICC</name>
<evidence type="ECO:0000256" key="1">
    <source>
        <dbReference type="ARBA" id="ARBA00022763"/>
    </source>
</evidence>
<dbReference type="GO" id="GO:0032259">
    <property type="term" value="P:methylation"/>
    <property type="evidence" value="ECO:0007669"/>
    <property type="project" value="UniProtKB-KW"/>
</dbReference>
<dbReference type="Proteomes" id="UP000061839">
    <property type="component" value="Chromosome"/>
</dbReference>
<sequence>MRKEYLAAVLELTALIPPGSVLAYGDIAELLGDGGPRQVGSVMSHHGDGVAWWRVLRASGAPLEGHQERALEQYRKERTPLRGKTTGEDASWKVDMTRARWQPSEAEWQLVDAIAAKLEPRFRKVSEPDEITKL</sequence>
<dbReference type="EMBL" id="CP011005">
    <property type="protein sequence ID" value="AJT41523.1"/>
    <property type="molecule type" value="Genomic_DNA"/>
</dbReference>
<dbReference type="STRING" id="1618207.UM93_08355"/>
<dbReference type="PANTHER" id="PTHR42942">
    <property type="entry name" value="6-O-METHYLGUANINE DNA METHYLTRANSFERASE"/>
    <property type="match status" value="1"/>
</dbReference>
<dbReference type="InterPro" id="IPR036388">
    <property type="entry name" value="WH-like_DNA-bd_sf"/>
</dbReference>
<evidence type="ECO:0000259" key="2">
    <source>
        <dbReference type="Pfam" id="PF01035"/>
    </source>
</evidence>
<reference evidence="3 4" key="1">
    <citation type="journal article" date="2015" name="Genome Announc.">
        <title>Complete Genome Sequencing of Protease-Producing Novel Arthrobacter sp. Strain IHBB 11108 Using PacBio Single-Molecule Real-Time Sequencing Technology.</title>
        <authorList>
            <person name="Kiran S."/>
            <person name="Swarnkar M.K."/>
            <person name="Pal M."/>
            <person name="Thakur R."/>
            <person name="Tewari R."/>
            <person name="Singh A.K."/>
            <person name="Gulati A."/>
        </authorList>
    </citation>
    <scope>NUCLEOTIDE SEQUENCE [LARGE SCALE GENOMIC DNA]</scope>
    <source>
        <strain evidence="3 4">IHBB 11108</strain>
    </source>
</reference>
<dbReference type="PATRIC" id="fig|1618207.4.peg.1690"/>
<keyword evidence="3" id="KW-0808">Transferase</keyword>
<evidence type="ECO:0000313" key="3">
    <source>
        <dbReference type="EMBL" id="AJT41523.1"/>
    </source>
</evidence>
<dbReference type="InterPro" id="IPR052520">
    <property type="entry name" value="ATL_DNA_repair"/>
</dbReference>
<dbReference type="CDD" id="cd06445">
    <property type="entry name" value="ATase"/>
    <property type="match status" value="1"/>
</dbReference>
<proteinExistence type="predicted"/>
<dbReference type="Pfam" id="PF01035">
    <property type="entry name" value="DNA_binding_1"/>
    <property type="match status" value="1"/>
</dbReference>
<dbReference type="Gene3D" id="1.10.10.10">
    <property type="entry name" value="Winged helix-like DNA-binding domain superfamily/Winged helix DNA-binding domain"/>
    <property type="match status" value="1"/>
</dbReference>